<dbReference type="CDD" id="cd02440">
    <property type="entry name" value="AdoMet_MTases"/>
    <property type="match status" value="1"/>
</dbReference>
<dbReference type="GO" id="GO:0031167">
    <property type="term" value="P:rRNA methylation"/>
    <property type="evidence" value="ECO:0007669"/>
    <property type="project" value="InterPro"/>
</dbReference>
<evidence type="ECO:0000256" key="1">
    <source>
        <dbReference type="ARBA" id="ARBA00022603"/>
    </source>
</evidence>
<dbReference type="KEGG" id="aar:Acear_1418"/>
<evidence type="ECO:0000256" key="2">
    <source>
        <dbReference type="ARBA" id="ARBA00022679"/>
    </source>
</evidence>
<dbReference type="Pfam" id="PF03602">
    <property type="entry name" value="Cons_hypoth95"/>
    <property type="match status" value="1"/>
</dbReference>
<dbReference type="PANTHER" id="PTHR43542:SF1">
    <property type="entry name" value="METHYLTRANSFERASE"/>
    <property type="match status" value="1"/>
</dbReference>
<keyword evidence="2 3" id="KW-0808">Transferase</keyword>
<reference evidence="3 4" key="1">
    <citation type="journal article" date="2010" name="Stand. Genomic Sci.">
        <title>Complete genome sequence of Acetohalobium arabaticum type strain (Z-7288).</title>
        <authorList>
            <person name="Sikorski J."/>
            <person name="Lapidus A."/>
            <person name="Chertkov O."/>
            <person name="Lucas S."/>
            <person name="Copeland A."/>
            <person name="Glavina Del Rio T."/>
            <person name="Nolan M."/>
            <person name="Tice H."/>
            <person name="Cheng J.F."/>
            <person name="Han C."/>
            <person name="Brambilla E."/>
            <person name="Pitluck S."/>
            <person name="Liolios K."/>
            <person name="Ivanova N."/>
            <person name="Mavromatis K."/>
            <person name="Mikhailova N."/>
            <person name="Pati A."/>
            <person name="Bruce D."/>
            <person name="Detter C."/>
            <person name="Tapia R."/>
            <person name="Goodwin L."/>
            <person name="Chen A."/>
            <person name="Palaniappan K."/>
            <person name="Land M."/>
            <person name="Hauser L."/>
            <person name="Chang Y.J."/>
            <person name="Jeffries C.D."/>
            <person name="Rohde M."/>
            <person name="Goker M."/>
            <person name="Spring S."/>
            <person name="Woyke T."/>
            <person name="Bristow J."/>
            <person name="Eisen J.A."/>
            <person name="Markowitz V."/>
            <person name="Hugenholtz P."/>
            <person name="Kyrpides N.C."/>
            <person name="Klenk H.P."/>
        </authorList>
    </citation>
    <scope>NUCLEOTIDE SEQUENCE [LARGE SCALE GENOMIC DNA]</scope>
    <source>
        <strain evidence="4">ATCC 49924 / DSM 5501 / Z-7288</strain>
    </source>
</reference>
<dbReference type="PANTHER" id="PTHR43542">
    <property type="entry name" value="METHYLTRANSFERASE"/>
    <property type="match status" value="1"/>
</dbReference>
<dbReference type="PROSITE" id="PS00092">
    <property type="entry name" value="N6_MTASE"/>
    <property type="match status" value="1"/>
</dbReference>
<keyword evidence="1 3" id="KW-0489">Methyltransferase</keyword>
<dbReference type="Proteomes" id="UP000001661">
    <property type="component" value="Chromosome"/>
</dbReference>
<dbReference type="SUPFAM" id="SSF53335">
    <property type="entry name" value="S-adenosyl-L-methionine-dependent methyltransferases"/>
    <property type="match status" value="1"/>
</dbReference>
<dbReference type="EMBL" id="CP002105">
    <property type="protein sequence ID" value="ADL12928.1"/>
    <property type="molecule type" value="Genomic_DNA"/>
</dbReference>
<dbReference type="AlphaFoldDB" id="D9QQY7"/>
<dbReference type="InterPro" id="IPR004398">
    <property type="entry name" value="RNA_MeTrfase_RsmD"/>
</dbReference>
<dbReference type="HOGENOM" id="CLU_075826_0_2_9"/>
<gene>
    <name evidence="3" type="ordered locus">Acear_1418</name>
</gene>
<name>D9QQY7_ACEAZ</name>
<sequence>MRVIAGKSKGHNLRSISGTEVRPTIDRVKEALFNILGPEIIDIDFLDLYAGFGGLGIEALSRGAASSTFIDNSARQIGIIEENLKLTGLEQQAEVIQGDVLTQLGRFTPQSFDIIVMDPPYQAGLLEPTIEKIMQYDLLKEAGIISVEHHKQDEIAIEFDNLELIRERDYGNTCLSLYMKGD</sequence>
<dbReference type="InterPro" id="IPR029063">
    <property type="entry name" value="SAM-dependent_MTases_sf"/>
</dbReference>
<protein>
    <submittedName>
        <fullName evidence="3">Methyltransferase</fullName>
    </submittedName>
</protein>
<keyword evidence="4" id="KW-1185">Reference proteome</keyword>
<dbReference type="eggNOG" id="COG0742">
    <property type="taxonomic scope" value="Bacteria"/>
</dbReference>
<accession>D9QQY7</accession>
<dbReference type="InterPro" id="IPR002052">
    <property type="entry name" value="DNA_methylase_N6_adenine_CS"/>
</dbReference>
<evidence type="ECO:0000313" key="3">
    <source>
        <dbReference type="EMBL" id="ADL12928.1"/>
    </source>
</evidence>
<dbReference type="GO" id="GO:0003676">
    <property type="term" value="F:nucleic acid binding"/>
    <property type="evidence" value="ECO:0007669"/>
    <property type="project" value="InterPro"/>
</dbReference>
<dbReference type="NCBIfam" id="TIGR00095">
    <property type="entry name" value="16S rRNA (guanine(966)-N(2))-methyltransferase RsmD"/>
    <property type="match status" value="1"/>
</dbReference>
<dbReference type="STRING" id="574087.Acear_1418"/>
<proteinExistence type="predicted"/>
<organism evidence="3 4">
    <name type="scientific">Acetohalobium arabaticum (strain ATCC 49924 / DSM 5501 / Z-7288)</name>
    <dbReference type="NCBI Taxonomy" id="574087"/>
    <lineage>
        <taxon>Bacteria</taxon>
        <taxon>Bacillati</taxon>
        <taxon>Bacillota</taxon>
        <taxon>Clostridia</taxon>
        <taxon>Halanaerobiales</taxon>
        <taxon>Halobacteroidaceae</taxon>
        <taxon>Acetohalobium</taxon>
    </lineage>
</organism>
<evidence type="ECO:0000313" key="4">
    <source>
        <dbReference type="Proteomes" id="UP000001661"/>
    </source>
</evidence>
<dbReference type="Gene3D" id="3.40.50.150">
    <property type="entry name" value="Vaccinia Virus protein VP39"/>
    <property type="match status" value="1"/>
</dbReference>
<dbReference type="PIRSF" id="PIRSF004553">
    <property type="entry name" value="CHP00095"/>
    <property type="match status" value="1"/>
</dbReference>
<dbReference type="GO" id="GO:0008168">
    <property type="term" value="F:methyltransferase activity"/>
    <property type="evidence" value="ECO:0007669"/>
    <property type="project" value="UniProtKB-KW"/>
</dbReference>